<dbReference type="AlphaFoldDB" id="A0A9W9TRR8"/>
<dbReference type="PANTHER" id="PTHR15893">
    <property type="entry name" value="RIBOSOMAL PROTEIN L27"/>
    <property type="match status" value="1"/>
</dbReference>
<dbReference type="Gene3D" id="2.40.50.100">
    <property type="match status" value="1"/>
</dbReference>
<dbReference type="Proteomes" id="UP001150941">
    <property type="component" value="Unassembled WGS sequence"/>
</dbReference>
<accession>A0A9W9TRR8</accession>
<dbReference type="InterPro" id="IPR018261">
    <property type="entry name" value="Ribosomal_bL27_CS"/>
</dbReference>
<comment type="subcellular location">
    <subcellularLocation>
        <location evidence="1">Mitochondrion</location>
    </subcellularLocation>
</comment>
<dbReference type="EMBL" id="JAPQKS010000003">
    <property type="protein sequence ID" value="KAJ5238975.1"/>
    <property type="molecule type" value="Genomic_DNA"/>
</dbReference>
<evidence type="ECO:0000256" key="7">
    <source>
        <dbReference type="SAM" id="MobiDB-lite"/>
    </source>
</evidence>
<dbReference type="InterPro" id="IPR001684">
    <property type="entry name" value="Ribosomal_bL27"/>
</dbReference>
<keyword evidence="5" id="KW-0687">Ribonucleoprotein</keyword>
<evidence type="ECO:0000256" key="4">
    <source>
        <dbReference type="ARBA" id="ARBA00023128"/>
    </source>
</evidence>
<organism evidence="8 9">
    <name type="scientific">Penicillium chermesinum</name>
    <dbReference type="NCBI Taxonomy" id="63820"/>
    <lineage>
        <taxon>Eukaryota</taxon>
        <taxon>Fungi</taxon>
        <taxon>Dikarya</taxon>
        <taxon>Ascomycota</taxon>
        <taxon>Pezizomycotina</taxon>
        <taxon>Eurotiomycetes</taxon>
        <taxon>Eurotiomycetidae</taxon>
        <taxon>Eurotiales</taxon>
        <taxon>Aspergillaceae</taxon>
        <taxon>Penicillium</taxon>
    </lineage>
</organism>
<dbReference type="GO" id="GO:0005762">
    <property type="term" value="C:mitochondrial large ribosomal subunit"/>
    <property type="evidence" value="ECO:0007669"/>
    <property type="project" value="TreeGrafter"/>
</dbReference>
<keyword evidence="3 8" id="KW-0689">Ribosomal protein</keyword>
<dbReference type="GeneID" id="83200194"/>
<reference evidence="8" key="1">
    <citation type="submission" date="2022-11" db="EMBL/GenBank/DDBJ databases">
        <authorList>
            <person name="Petersen C."/>
        </authorList>
    </citation>
    <scope>NUCLEOTIDE SEQUENCE</scope>
    <source>
        <strain evidence="8">IBT 19713</strain>
    </source>
</reference>
<dbReference type="RefSeq" id="XP_058331894.1">
    <property type="nucleotide sequence ID" value="XM_058472891.1"/>
</dbReference>
<protein>
    <recommendedName>
        <fullName evidence="6">Large ribosomal subunit protein bL27m</fullName>
    </recommendedName>
</protein>
<evidence type="ECO:0000256" key="5">
    <source>
        <dbReference type="ARBA" id="ARBA00023274"/>
    </source>
</evidence>
<evidence type="ECO:0000256" key="2">
    <source>
        <dbReference type="ARBA" id="ARBA00010797"/>
    </source>
</evidence>
<comment type="caution">
    <text evidence="8">The sequence shown here is derived from an EMBL/GenBank/DDBJ whole genome shotgun (WGS) entry which is preliminary data.</text>
</comment>
<proteinExistence type="inferred from homology"/>
<dbReference type="GO" id="GO:0003735">
    <property type="term" value="F:structural constituent of ribosome"/>
    <property type="evidence" value="ECO:0007669"/>
    <property type="project" value="InterPro"/>
</dbReference>
<comment type="similarity">
    <text evidence="2">Belongs to the bacterial ribosomal protein bL27 family.</text>
</comment>
<evidence type="ECO:0000313" key="9">
    <source>
        <dbReference type="Proteomes" id="UP001150941"/>
    </source>
</evidence>
<gene>
    <name evidence="8" type="ORF">N7468_003594</name>
</gene>
<dbReference type="PROSITE" id="PS00831">
    <property type="entry name" value="RIBOSOMAL_L27"/>
    <property type="match status" value="1"/>
</dbReference>
<dbReference type="GO" id="GO:0006412">
    <property type="term" value="P:translation"/>
    <property type="evidence" value="ECO:0007669"/>
    <property type="project" value="InterPro"/>
</dbReference>
<reference evidence="8" key="2">
    <citation type="journal article" date="2023" name="IMA Fungus">
        <title>Comparative genomic study of the Penicillium genus elucidates a diverse pangenome and 15 lateral gene transfer events.</title>
        <authorList>
            <person name="Petersen C."/>
            <person name="Sorensen T."/>
            <person name="Nielsen M.R."/>
            <person name="Sondergaard T.E."/>
            <person name="Sorensen J.L."/>
            <person name="Fitzpatrick D.A."/>
            <person name="Frisvad J.C."/>
            <person name="Nielsen K.L."/>
        </authorList>
    </citation>
    <scope>NUCLEOTIDE SEQUENCE</scope>
    <source>
        <strain evidence="8">IBT 19713</strain>
    </source>
</reference>
<dbReference type="PRINTS" id="PR00063">
    <property type="entry name" value="RIBOSOMALL27"/>
</dbReference>
<evidence type="ECO:0000256" key="1">
    <source>
        <dbReference type="ARBA" id="ARBA00004173"/>
    </source>
</evidence>
<dbReference type="PANTHER" id="PTHR15893:SF0">
    <property type="entry name" value="LARGE RIBOSOMAL SUBUNIT PROTEIN BL27M"/>
    <property type="match status" value="1"/>
</dbReference>
<keyword evidence="4" id="KW-0496">Mitochondrion</keyword>
<evidence type="ECO:0000313" key="8">
    <source>
        <dbReference type="EMBL" id="KAJ5238975.1"/>
    </source>
</evidence>
<sequence length="307" mass="33926">MKPVYLSGLSHVTPRGNSSFFPGLSEKLRLPSVLKSAQINNASAQVSSALPGVRTGVRSSLRSTPALYQPQSLIQRTLSANLGLPKPTPSLSHRLLPFSQVRYASHASQGTANRHSRDPAGKRLGAKRTNGEYVVPGCIIFRQRGSKWFPGDNCAMGRDHTIYATQAGYVRYYLDPARHPDRKFIGIVFEKEGRLPHPRNAPTRRKLNMVSVPRVEPVAFQSDMVASINENGTQVGSVPAADAATGPQLRPGYMYREANWVIGRAAEKAGITAKSYDRGNRWLAWRKRQARIERAAQMKSLKGKKKK</sequence>
<dbReference type="Pfam" id="PF01016">
    <property type="entry name" value="Ribosomal_L27"/>
    <property type="match status" value="1"/>
</dbReference>
<feature type="region of interest" description="Disordered" evidence="7">
    <location>
        <begin position="106"/>
        <end position="127"/>
    </location>
</feature>
<keyword evidence="9" id="KW-1185">Reference proteome</keyword>
<name>A0A9W9TRR8_9EURO</name>
<dbReference type="OrthoDB" id="1867012at2759"/>
<dbReference type="SUPFAM" id="SSF110324">
    <property type="entry name" value="Ribosomal L27 protein-like"/>
    <property type="match status" value="1"/>
</dbReference>
<evidence type="ECO:0000256" key="6">
    <source>
        <dbReference type="ARBA" id="ARBA00035267"/>
    </source>
</evidence>
<evidence type="ECO:0000256" key="3">
    <source>
        <dbReference type="ARBA" id="ARBA00022980"/>
    </source>
</evidence>
<dbReference type="FunFam" id="2.40.50.100:FF:000042">
    <property type="entry name" value="50S ribosomal protein L27"/>
    <property type="match status" value="1"/>
</dbReference>